<proteinExistence type="predicted"/>
<reference evidence="1" key="3">
    <citation type="journal article" date="2019" name="G3 (Bethesda)">
        <title>Hybrid Assembly of the Genome of the Entomopathogenic Nematode Steinernema carpocapsae Identifies the X-Chromosome.</title>
        <authorList>
            <person name="Serra L."/>
            <person name="Macchietto M."/>
            <person name="Macias-Munoz A."/>
            <person name="McGill C.J."/>
            <person name="Rodriguez I.M."/>
            <person name="Rodriguez B."/>
            <person name="Murad R."/>
            <person name="Mortazavi A."/>
        </authorList>
    </citation>
    <scope>NUCLEOTIDE SEQUENCE [LARGE SCALE GENOMIC DNA]</scope>
    <source>
        <strain evidence="1">ALL</strain>
    </source>
</reference>
<reference evidence="1" key="1">
    <citation type="submission" date="2013-11" db="EMBL/GenBank/DDBJ databases">
        <authorList>
            <person name="Sternberg P."/>
            <person name="Dillman A."/>
            <person name="Macchietto M."/>
        </authorList>
    </citation>
    <scope>NUCLEOTIDE SEQUENCE</scope>
    <source>
        <strain evidence="1">ALL</strain>
    </source>
</reference>
<organism evidence="1">
    <name type="scientific">Steinernema carpocapsae</name>
    <name type="common">Entomopathogenic nematode</name>
    <dbReference type="NCBI Taxonomy" id="34508"/>
    <lineage>
        <taxon>Eukaryota</taxon>
        <taxon>Metazoa</taxon>
        <taxon>Ecdysozoa</taxon>
        <taxon>Nematoda</taxon>
        <taxon>Chromadorea</taxon>
        <taxon>Rhabditida</taxon>
        <taxon>Tylenchina</taxon>
        <taxon>Panagrolaimomorpha</taxon>
        <taxon>Strongyloidoidea</taxon>
        <taxon>Steinernematidae</taxon>
        <taxon>Steinernema</taxon>
    </lineage>
</organism>
<reference evidence="1" key="2">
    <citation type="journal article" date="2015" name="Genome Biol.">
        <title>Comparative genomics of Steinernema reveals deeply conserved gene regulatory networks.</title>
        <authorList>
            <person name="Dillman A.R."/>
            <person name="Macchietto M."/>
            <person name="Porter C.F."/>
            <person name="Rogers A."/>
            <person name="Williams B."/>
            <person name="Antoshechkin I."/>
            <person name="Lee M.M."/>
            <person name="Goodwin Z."/>
            <person name="Lu X."/>
            <person name="Lewis E.E."/>
            <person name="Goodrich-Blair H."/>
            <person name="Stock S.P."/>
            <person name="Adams B.J."/>
            <person name="Sternberg P.W."/>
            <person name="Mortazavi A."/>
        </authorList>
    </citation>
    <scope>NUCLEOTIDE SEQUENCE [LARGE SCALE GENOMIC DNA]</scope>
    <source>
        <strain evidence="1">ALL</strain>
    </source>
</reference>
<sequence length="89" mass="10207">MLSIRNEVGSFAVKKEAIKQAEREGLRTMAENMLKHTDSSYVRVTYSRTTIFNPYACTSVIGREGKKFVIRTQESSFGIHVPCYMFTFD</sequence>
<comment type="caution">
    <text evidence="1">The sequence shown here is derived from an EMBL/GenBank/DDBJ whole genome shotgun (WGS) entry which is preliminary data.</text>
</comment>
<name>A0A4U8V8B7_STECR</name>
<dbReference type="EMBL" id="AZBU02000001">
    <property type="protein sequence ID" value="TMS39618.1"/>
    <property type="molecule type" value="Genomic_DNA"/>
</dbReference>
<gene>
    <name evidence="1" type="ORF">L596_006111</name>
</gene>
<protein>
    <submittedName>
        <fullName evidence="1">Uncharacterized protein</fullName>
    </submittedName>
</protein>
<evidence type="ECO:0000313" key="1">
    <source>
        <dbReference type="EMBL" id="TMS39618.1"/>
    </source>
</evidence>
<accession>A0A4U8V8B7</accession>
<dbReference type="AlphaFoldDB" id="A0A4U8V8B7"/>